<dbReference type="PRINTS" id="PR00420">
    <property type="entry name" value="RNGMNOXGNASE"/>
</dbReference>
<dbReference type="PANTHER" id="PTHR43004:SF19">
    <property type="entry name" value="BINDING MONOOXYGENASE, PUTATIVE (JCVI)-RELATED"/>
    <property type="match status" value="1"/>
</dbReference>
<reference evidence="5 6" key="1">
    <citation type="submission" date="2016-10" db="EMBL/GenBank/DDBJ databases">
        <authorList>
            <person name="de Groot N.N."/>
        </authorList>
    </citation>
    <scope>NUCLEOTIDE SEQUENCE [LARGE SCALE GENOMIC DNA]</scope>
    <source>
        <strain evidence="5 6">CPCC 202699</strain>
    </source>
</reference>
<dbReference type="InterPro" id="IPR036188">
    <property type="entry name" value="FAD/NAD-bd_sf"/>
</dbReference>
<dbReference type="Proteomes" id="UP000199515">
    <property type="component" value="Unassembled WGS sequence"/>
</dbReference>
<dbReference type="STRING" id="589385.SAMN05421504_102170"/>
<feature type="domain" description="FAD-binding" evidence="4">
    <location>
        <begin position="3"/>
        <end position="335"/>
    </location>
</feature>
<evidence type="ECO:0000313" key="5">
    <source>
        <dbReference type="EMBL" id="SDX05759.1"/>
    </source>
</evidence>
<evidence type="ECO:0000313" key="6">
    <source>
        <dbReference type="Proteomes" id="UP000199515"/>
    </source>
</evidence>
<accession>A0A1H2YMK5</accession>
<dbReference type="Gene3D" id="3.30.70.2450">
    <property type="match status" value="1"/>
</dbReference>
<dbReference type="Gene3D" id="3.50.50.60">
    <property type="entry name" value="FAD/NAD(P)-binding domain"/>
    <property type="match status" value="1"/>
</dbReference>
<dbReference type="PANTHER" id="PTHR43004">
    <property type="entry name" value="TRK SYSTEM POTASSIUM UPTAKE PROTEIN"/>
    <property type="match status" value="1"/>
</dbReference>
<organism evidence="5 6">
    <name type="scientific">Amycolatopsis xylanica</name>
    <dbReference type="NCBI Taxonomy" id="589385"/>
    <lineage>
        <taxon>Bacteria</taxon>
        <taxon>Bacillati</taxon>
        <taxon>Actinomycetota</taxon>
        <taxon>Actinomycetes</taxon>
        <taxon>Pseudonocardiales</taxon>
        <taxon>Pseudonocardiaceae</taxon>
        <taxon>Amycolatopsis</taxon>
    </lineage>
</organism>
<dbReference type="EMBL" id="FNON01000002">
    <property type="protein sequence ID" value="SDX05759.1"/>
    <property type="molecule type" value="Genomic_DNA"/>
</dbReference>
<comment type="cofactor">
    <cofactor evidence="1">
        <name>FAD</name>
        <dbReference type="ChEBI" id="CHEBI:57692"/>
    </cofactor>
</comment>
<dbReference type="Pfam" id="PF21274">
    <property type="entry name" value="Rng_hyd_C"/>
    <property type="match status" value="1"/>
</dbReference>
<dbReference type="GO" id="GO:0016709">
    <property type="term" value="F:oxidoreductase activity, acting on paired donors, with incorporation or reduction of molecular oxygen, NAD(P)H as one donor, and incorporation of one atom of oxygen"/>
    <property type="evidence" value="ECO:0007669"/>
    <property type="project" value="UniProtKB-ARBA"/>
</dbReference>
<name>A0A1H2YMK5_9PSEU</name>
<dbReference type="AlphaFoldDB" id="A0A1H2YMK5"/>
<dbReference type="InterPro" id="IPR050641">
    <property type="entry name" value="RIFMO-like"/>
</dbReference>
<keyword evidence="6" id="KW-1185">Reference proteome</keyword>
<dbReference type="Gene3D" id="3.40.30.120">
    <property type="match status" value="1"/>
</dbReference>
<dbReference type="GO" id="GO:0071949">
    <property type="term" value="F:FAD binding"/>
    <property type="evidence" value="ECO:0007669"/>
    <property type="project" value="InterPro"/>
</dbReference>
<dbReference type="InterPro" id="IPR002938">
    <property type="entry name" value="FAD-bd"/>
</dbReference>
<dbReference type="Pfam" id="PF01494">
    <property type="entry name" value="FAD_binding_3"/>
    <property type="match status" value="1"/>
</dbReference>
<dbReference type="RefSeq" id="WP_245757223.1">
    <property type="nucleotide sequence ID" value="NZ_FNON01000002.1"/>
</dbReference>
<proteinExistence type="predicted"/>
<evidence type="ECO:0000259" key="4">
    <source>
        <dbReference type="Pfam" id="PF01494"/>
    </source>
</evidence>
<evidence type="ECO:0000256" key="2">
    <source>
        <dbReference type="ARBA" id="ARBA00022630"/>
    </source>
</evidence>
<evidence type="ECO:0000256" key="3">
    <source>
        <dbReference type="ARBA" id="ARBA00022827"/>
    </source>
</evidence>
<keyword evidence="2" id="KW-0285">Flavoprotein</keyword>
<keyword evidence="3" id="KW-0274">FAD</keyword>
<sequence length="455" mass="49559">MRETDVVVAGAGPAGLMTAAELALAGVRVTVLEKLPSTSEMAKGNGVQPRTFEVFDLRGITIGGDPLPDAVGHFGGLPVPLDYGPWQTKHPKVGNVPQNRIEAALEARAVRDGAVVLRGHEVTRVSQDDDGVTIEAGATFRARYLVAADGAHSTVRKLLGVPFPGRAGTYVATLTDIRLAAMSDLVPRRIAHFREITRQANGYWSMLTPFAEGRYRFVFGKIGEQSQRDTPVTFDEVQTALKALYGNETSLAEVCVASRFSDATRQLEQYRHGRVLFAGDAAHIHPPLGAQGLNLGIQDAFNLGWKLAEAVHGDPSRLDSYHDERHPVAAQVLRHTAAQRVFTAPSLSEDVLALREIFSEMFRQPDANRYLTGLLSGLDLRYPNARRMPDLDLVTAEGPVSLSALLRPGRWLRLDLGTHDVPDGPIRTVRAKTSGEYDGELLLIRPDGYVELVSV</sequence>
<protein>
    <submittedName>
        <fullName evidence="5">2-polyprenyl-6-methoxyphenol hydroxylase</fullName>
    </submittedName>
</protein>
<evidence type="ECO:0000256" key="1">
    <source>
        <dbReference type="ARBA" id="ARBA00001974"/>
    </source>
</evidence>
<dbReference type="SUPFAM" id="SSF51905">
    <property type="entry name" value="FAD/NAD(P)-binding domain"/>
    <property type="match status" value="1"/>
</dbReference>
<gene>
    <name evidence="5" type="ORF">SAMN05421504_102170</name>
</gene>